<accession>A0AA39P4J2</accession>
<proteinExistence type="predicted"/>
<protein>
    <submittedName>
        <fullName evidence="1">Uncharacterized protein</fullName>
    </submittedName>
</protein>
<evidence type="ECO:0000313" key="2">
    <source>
        <dbReference type="Proteomes" id="UP001175227"/>
    </source>
</evidence>
<sequence length="71" mass="7785">MHKTPYVFPIIAGPNLEANVKVLDISLSEEEMEYLESSVPFPDDDGCEADGSGYGFLLAWVAKLAKQPIAR</sequence>
<name>A0AA39P4J2_9AGAR</name>
<dbReference type="AlphaFoldDB" id="A0AA39P4J2"/>
<dbReference type="EMBL" id="JAUEPR010000017">
    <property type="protein sequence ID" value="KAK0477436.1"/>
    <property type="molecule type" value="Genomic_DNA"/>
</dbReference>
<dbReference type="Proteomes" id="UP001175227">
    <property type="component" value="Unassembled WGS sequence"/>
</dbReference>
<gene>
    <name evidence="1" type="ORF">IW261DRAFT_1566343</name>
</gene>
<keyword evidence="2" id="KW-1185">Reference proteome</keyword>
<comment type="caution">
    <text evidence="1">The sequence shown here is derived from an EMBL/GenBank/DDBJ whole genome shotgun (WGS) entry which is preliminary data.</text>
</comment>
<evidence type="ECO:0000313" key="1">
    <source>
        <dbReference type="EMBL" id="KAK0477436.1"/>
    </source>
</evidence>
<organism evidence="1 2">
    <name type="scientific">Armillaria novae-zelandiae</name>
    <dbReference type="NCBI Taxonomy" id="153914"/>
    <lineage>
        <taxon>Eukaryota</taxon>
        <taxon>Fungi</taxon>
        <taxon>Dikarya</taxon>
        <taxon>Basidiomycota</taxon>
        <taxon>Agaricomycotina</taxon>
        <taxon>Agaricomycetes</taxon>
        <taxon>Agaricomycetidae</taxon>
        <taxon>Agaricales</taxon>
        <taxon>Marasmiineae</taxon>
        <taxon>Physalacriaceae</taxon>
        <taxon>Armillaria</taxon>
    </lineage>
</organism>
<reference evidence="1" key="1">
    <citation type="submission" date="2023-06" db="EMBL/GenBank/DDBJ databases">
        <authorList>
            <consortium name="Lawrence Berkeley National Laboratory"/>
            <person name="Ahrendt S."/>
            <person name="Sahu N."/>
            <person name="Indic B."/>
            <person name="Wong-Bajracharya J."/>
            <person name="Merenyi Z."/>
            <person name="Ke H.-M."/>
            <person name="Monk M."/>
            <person name="Kocsube S."/>
            <person name="Drula E."/>
            <person name="Lipzen A."/>
            <person name="Balint B."/>
            <person name="Henrissat B."/>
            <person name="Andreopoulos B."/>
            <person name="Martin F.M."/>
            <person name="Harder C.B."/>
            <person name="Rigling D."/>
            <person name="Ford K.L."/>
            <person name="Foster G.D."/>
            <person name="Pangilinan J."/>
            <person name="Papanicolaou A."/>
            <person name="Barry K."/>
            <person name="LaButti K."/>
            <person name="Viragh M."/>
            <person name="Koriabine M."/>
            <person name="Yan M."/>
            <person name="Riley R."/>
            <person name="Champramary S."/>
            <person name="Plett K.L."/>
            <person name="Tsai I.J."/>
            <person name="Slot J."/>
            <person name="Sipos G."/>
            <person name="Plett J."/>
            <person name="Nagy L.G."/>
            <person name="Grigoriev I.V."/>
        </authorList>
    </citation>
    <scope>NUCLEOTIDE SEQUENCE</scope>
    <source>
        <strain evidence="1">ICMP 16352</strain>
    </source>
</reference>